<protein>
    <submittedName>
        <fullName evidence="2">Uncharacterized protein</fullName>
    </submittedName>
</protein>
<feature type="compositionally biased region" description="Low complexity" evidence="1">
    <location>
        <begin position="212"/>
        <end position="242"/>
    </location>
</feature>
<dbReference type="AlphaFoldDB" id="A0A9Q1JCU4"/>
<dbReference type="Pfam" id="PF15087">
    <property type="entry name" value="DUF4551"/>
    <property type="match status" value="1"/>
</dbReference>
<dbReference type="OrthoDB" id="6022562at2759"/>
<sequence length="635" mass="71041">MARTDTDGLQCRRNSKLDTFLRRNTDRSVYERIRAYEPCVVISETVNKVFMYVVLSDDTVYLAEYPPRTVRQAVSFRDILDIELVNDLPDFLTGRDREHSQHIRVVYATAKHAGKKGTSLGGKKAGPSPPLSSSPSPFQRSNRSVSPSLQGLSSVLLSTRSAPSESVRWRDSPSSLRSSREEDEVGHTLKQTRSASCPSPILQGLRLPPPRSFSQHPSPLLSPSSSSSLSASSPFPSCVSTSAVGQAPPNPGETGEAQESVRRGSVLSRLVKRVLVERGGAEKEAELHLYAVSPTSRIYLHLQSSWNSYMIRSSLMLDPLYRKRCSLDSSLLPQKQCQISWERTAWLFSQLSGELLQEGLGLESLYLLLQELHTAAHRNITIKKLFWRSSDLFPFLVRTLEEALRRFQDPANRDIRAHRADRLLLCTLVAETLSLMIREMEVEPARDHMLTAKRAAVTENLLLALICDPEVVLQHPAESGKRSLHAELHGLLGDYLDAATALLFEVVVLSQQASCTPSFGHTLTVGWVLKTLQSHSSTLPFVSYLARQVISALSESQPVLSPAQSVLLYQRCRILTACLQYSADLGQYIRTEFGEEFRYYVTMSWVEEKLPPQYPISQSTLRLISQLQSQVLRKP</sequence>
<organism evidence="2 3">
    <name type="scientific">Synaphobranchus kaupii</name>
    <name type="common">Kaup's arrowtooth eel</name>
    <dbReference type="NCBI Taxonomy" id="118154"/>
    <lineage>
        <taxon>Eukaryota</taxon>
        <taxon>Metazoa</taxon>
        <taxon>Chordata</taxon>
        <taxon>Craniata</taxon>
        <taxon>Vertebrata</taxon>
        <taxon>Euteleostomi</taxon>
        <taxon>Actinopterygii</taxon>
        <taxon>Neopterygii</taxon>
        <taxon>Teleostei</taxon>
        <taxon>Anguilliformes</taxon>
        <taxon>Synaphobranchidae</taxon>
        <taxon>Synaphobranchus</taxon>
    </lineage>
</organism>
<evidence type="ECO:0000256" key="1">
    <source>
        <dbReference type="SAM" id="MobiDB-lite"/>
    </source>
</evidence>
<gene>
    <name evidence="2" type="ORF">SKAU_G00027640</name>
</gene>
<keyword evidence="3" id="KW-1185">Reference proteome</keyword>
<dbReference type="EMBL" id="JAINUF010000001">
    <property type="protein sequence ID" value="KAJ8381986.1"/>
    <property type="molecule type" value="Genomic_DNA"/>
</dbReference>
<dbReference type="PANTHER" id="PTHR35354">
    <property type="entry name" value="RGD1561648"/>
    <property type="match status" value="1"/>
</dbReference>
<name>A0A9Q1JCU4_SYNKA</name>
<evidence type="ECO:0000313" key="3">
    <source>
        <dbReference type="Proteomes" id="UP001152622"/>
    </source>
</evidence>
<feature type="compositionally biased region" description="Polar residues" evidence="1">
    <location>
        <begin position="138"/>
        <end position="164"/>
    </location>
</feature>
<proteinExistence type="predicted"/>
<reference evidence="2" key="1">
    <citation type="journal article" date="2023" name="Science">
        <title>Genome structures resolve the early diversification of teleost fishes.</title>
        <authorList>
            <person name="Parey E."/>
            <person name="Louis A."/>
            <person name="Montfort J."/>
            <person name="Bouchez O."/>
            <person name="Roques C."/>
            <person name="Iampietro C."/>
            <person name="Lluch J."/>
            <person name="Castinel A."/>
            <person name="Donnadieu C."/>
            <person name="Desvignes T."/>
            <person name="Floi Bucao C."/>
            <person name="Jouanno E."/>
            <person name="Wen M."/>
            <person name="Mejri S."/>
            <person name="Dirks R."/>
            <person name="Jansen H."/>
            <person name="Henkel C."/>
            <person name="Chen W.J."/>
            <person name="Zahm M."/>
            <person name="Cabau C."/>
            <person name="Klopp C."/>
            <person name="Thompson A.W."/>
            <person name="Robinson-Rechavi M."/>
            <person name="Braasch I."/>
            <person name="Lecointre G."/>
            <person name="Bobe J."/>
            <person name="Postlethwait J.H."/>
            <person name="Berthelot C."/>
            <person name="Roest Crollius H."/>
            <person name="Guiguen Y."/>
        </authorList>
    </citation>
    <scope>NUCLEOTIDE SEQUENCE</scope>
    <source>
        <strain evidence="2">WJC10195</strain>
    </source>
</reference>
<accession>A0A9Q1JCU4</accession>
<dbReference type="Proteomes" id="UP001152622">
    <property type="component" value="Chromosome 1"/>
</dbReference>
<comment type="caution">
    <text evidence="2">The sequence shown here is derived from an EMBL/GenBank/DDBJ whole genome shotgun (WGS) entry which is preliminary data.</text>
</comment>
<dbReference type="PANTHER" id="PTHR35354:SF1">
    <property type="entry name" value="RGD1561648"/>
    <property type="match status" value="1"/>
</dbReference>
<dbReference type="InterPro" id="IPR027878">
    <property type="entry name" value="DUF4551"/>
</dbReference>
<feature type="region of interest" description="Disordered" evidence="1">
    <location>
        <begin position="114"/>
        <end position="262"/>
    </location>
</feature>
<evidence type="ECO:0000313" key="2">
    <source>
        <dbReference type="EMBL" id="KAJ8381986.1"/>
    </source>
</evidence>